<accession>A0A485KQJ3</accession>
<evidence type="ECO:0000313" key="4">
    <source>
        <dbReference type="EMBL" id="KAF0698908.1"/>
    </source>
</evidence>
<reference evidence="5 6" key="1">
    <citation type="submission" date="2019-03" db="EMBL/GenBank/DDBJ databases">
        <authorList>
            <person name="Gaulin E."/>
            <person name="Dumas B."/>
        </authorList>
    </citation>
    <scope>NUCLEOTIDE SEQUENCE [LARGE SCALE GENOMIC DNA]</scope>
    <source>
        <strain evidence="5">CBS 568.67</strain>
    </source>
</reference>
<dbReference type="EMBL" id="VJMH01005211">
    <property type="protein sequence ID" value="KAF0698908.1"/>
    <property type="molecule type" value="Genomic_DNA"/>
</dbReference>
<keyword evidence="2" id="KW-0472">Membrane</keyword>
<evidence type="ECO:0000256" key="1">
    <source>
        <dbReference type="SAM" id="MobiDB-lite"/>
    </source>
</evidence>
<dbReference type="Gene3D" id="1.10.510.10">
    <property type="entry name" value="Transferase(Phosphotransferase) domain 1"/>
    <property type="match status" value="1"/>
</dbReference>
<feature type="compositionally biased region" description="Low complexity" evidence="1">
    <location>
        <begin position="158"/>
        <end position="201"/>
    </location>
</feature>
<dbReference type="PRINTS" id="PR00109">
    <property type="entry name" value="TYRKINASE"/>
</dbReference>
<feature type="compositionally biased region" description="Pro residues" evidence="1">
    <location>
        <begin position="147"/>
        <end position="157"/>
    </location>
</feature>
<evidence type="ECO:0000259" key="3">
    <source>
        <dbReference type="PROSITE" id="PS50011"/>
    </source>
</evidence>
<dbReference type="InterPro" id="IPR008271">
    <property type="entry name" value="Ser/Thr_kinase_AS"/>
</dbReference>
<proteinExistence type="predicted"/>
<organism evidence="5 6">
    <name type="scientific">Aphanomyces stellatus</name>
    <dbReference type="NCBI Taxonomy" id="120398"/>
    <lineage>
        <taxon>Eukaryota</taxon>
        <taxon>Sar</taxon>
        <taxon>Stramenopiles</taxon>
        <taxon>Oomycota</taxon>
        <taxon>Saprolegniomycetes</taxon>
        <taxon>Saprolegniales</taxon>
        <taxon>Verrucalvaceae</taxon>
        <taxon>Aphanomyces</taxon>
    </lineage>
</organism>
<dbReference type="InterPro" id="IPR001245">
    <property type="entry name" value="Ser-Thr/Tyr_kinase_cat_dom"/>
</dbReference>
<evidence type="ECO:0000256" key="2">
    <source>
        <dbReference type="SAM" id="Phobius"/>
    </source>
</evidence>
<dbReference type="GO" id="GO:0004674">
    <property type="term" value="F:protein serine/threonine kinase activity"/>
    <property type="evidence" value="ECO:0007669"/>
    <property type="project" value="TreeGrafter"/>
</dbReference>
<feature type="compositionally biased region" description="Low complexity" evidence="1">
    <location>
        <begin position="296"/>
        <end position="306"/>
    </location>
</feature>
<dbReference type="GO" id="GO:0005524">
    <property type="term" value="F:ATP binding"/>
    <property type="evidence" value="ECO:0007669"/>
    <property type="project" value="InterPro"/>
</dbReference>
<dbReference type="Proteomes" id="UP000332933">
    <property type="component" value="Unassembled WGS sequence"/>
</dbReference>
<feature type="transmembrane region" description="Helical" evidence="2">
    <location>
        <begin position="315"/>
        <end position="335"/>
    </location>
</feature>
<dbReference type="InterPro" id="IPR051681">
    <property type="entry name" value="Ser/Thr_Kinases-Pseudokinases"/>
</dbReference>
<dbReference type="SUPFAM" id="SSF56112">
    <property type="entry name" value="Protein kinase-like (PK-like)"/>
    <property type="match status" value="1"/>
</dbReference>
<dbReference type="PANTHER" id="PTHR44329">
    <property type="entry name" value="SERINE/THREONINE-PROTEIN KINASE TNNI3K-RELATED"/>
    <property type="match status" value="1"/>
</dbReference>
<gene>
    <name evidence="5" type="primary">Aste57867_10472</name>
    <name evidence="4" type="ORF">As57867_010432</name>
    <name evidence="5" type="ORF">ASTE57867_10472</name>
</gene>
<dbReference type="Gene3D" id="3.30.200.20">
    <property type="entry name" value="Phosphorylase Kinase, domain 1"/>
    <property type="match status" value="1"/>
</dbReference>
<name>A0A485KQJ3_9STRA</name>
<dbReference type="OrthoDB" id="28230at2759"/>
<reference evidence="4" key="2">
    <citation type="submission" date="2019-06" db="EMBL/GenBank/DDBJ databases">
        <title>Genomics analysis of Aphanomyces spp. identifies a new class of oomycete effector associated with host adaptation.</title>
        <authorList>
            <person name="Gaulin E."/>
        </authorList>
    </citation>
    <scope>NUCLEOTIDE SEQUENCE</scope>
    <source>
        <strain evidence="4">CBS 578.67</strain>
    </source>
</reference>
<dbReference type="PANTHER" id="PTHR44329:SF214">
    <property type="entry name" value="PROTEIN KINASE DOMAIN-CONTAINING PROTEIN"/>
    <property type="match status" value="1"/>
</dbReference>
<dbReference type="AlphaFoldDB" id="A0A485KQJ3"/>
<feature type="region of interest" description="Disordered" evidence="1">
    <location>
        <begin position="287"/>
        <end position="306"/>
    </location>
</feature>
<sequence>MAPPQRTCLDHPWMGQGAFWIDDQGNVGCLAASYDPLAWYWEDFCKWYYKPGECDAKQTLGPQVDNLFRDTGNSIYYDKNLRAIQTYLKSHRPRPTVPPPPPRPPVTNPPQPPPTSSPSSSPPTTTTTHPPTNAPTTSTATPQGEPTTPPSLPPTQPSPATTTAAATTTTTSTTVAPTDAAPTTTSTTTLSTTTPTPTQDTGINLVDMVFDASTHAWTCLPYASVFAPVRRDNSTSFCVFIAPGTTCQTFASTGDCTAWLEAQLPCLASSSCMLALSVQEIPRIKPGSPNATTAFPPTHDNTTNPTTSSNVLNSVLLGVLGAAVVVAAIVGVVLYRRRRRGGGFRDDNDSIFHTDGPLYVTEKGHIPVMGSLHIQGSSSAGLTDVSSSTHHATSSRTTLCGGQLNLGELSLWRLDETQLSLGRVLSVGASGVVAMGLYKGAPVAVKKLNRDHSLEMVQSFIDEIKLMTKLDCPYILSITGCCWGRPRDIHLVMEFMEHGDLRQYLKQTPPTVFTWDLKRSVIHNMTQGLLYLHSMDIIHRDLKSRNVLLGHHLMAKLTDFGVSRELTIETMTRGVGSFRWTAPEILEGKRYTEAADIYSLGMIVWELDTHEAPYVSQQAALKVTDPSLMSKIRTGGIFPEFSATCPQDVEQFVLHCIDHDPLQRPTALDLSAHV</sequence>
<dbReference type="EMBL" id="CAADRA010005232">
    <property type="protein sequence ID" value="VFT87346.1"/>
    <property type="molecule type" value="Genomic_DNA"/>
</dbReference>
<feature type="domain" description="Protein kinase" evidence="3">
    <location>
        <begin position="419"/>
        <end position="674"/>
    </location>
</feature>
<keyword evidence="2" id="KW-0812">Transmembrane</keyword>
<feature type="compositionally biased region" description="Pro residues" evidence="1">
    <location>
        <begin position="95"/>
        <end position="116"/>
    </location>
</feature>
<dbReference type="InterPro" id="IPR000719">
    <property type="entry name" value="Prot_kinase_dom"/>
</dbReference>
<protein>
    <submittedName>
        <fullName evidence="5">Aste57867_10472 protein</fullName>
    </submittedName>
</protein>
<keyword evidence="2" id="KW-1133">Transmembrane helix</keyword>
<dbReference type="SMART" id="SM00220">
    <property type="entry name" value="S_TKc"/>
    <property type="match status" value="1"/>
</dbReference>
<keyword evidence="6" id="KW-1185">Reference proteome</keyword>
<evidence type="ECO:0000313" key="6">
    <source>
        <dbReference type="Proteomes" id="UP000332933"/>
    </source>
</evidence>
<feature type="region of interest" description="Disordered" evidence="1">
    <location>
        <begin position="90"/>
        <end position="201"/>
    </location>
</feature>
<dbReference type="PROSITE" id="PS50011">
    <property type="entry name" value="PROTEIN_KINASE_DOM"/>
    <property type="match status" value="1"/>
</dbReference>
<dbReference type="PROSITE" id="PS00108">
    <property type="entry name" value="PROTEIN_KINASE_ST"/>
    <property type="match status" value="1"/>
</dbReference>
<dbReference type="Pfam" id="PF07714">
    <property type="entry name" value="PK_Tyr_Ser-Thr"/>
    <property type="match status" value="1"/>
</dbReference>
<dbReference type="InterPro" id="IPR011009">
    <property type="entry name" value="Kinase-like_dom_sf"/>
</dbReference>
<feature type="compositionally biased region" description="Low complexity" evidence="1">
    <location>
        <begin position="117"/>
        <end position="143"/>
    </location>
</feature>
<evidence type="ECO:0000313" key="5">
    <source>
        <dbReference type="EMBL" id="VFT87346.1"/>
    </source>
</evidence>